<accession>A0ABN1JAX0</accession>
<dbReference type="Pfam" id="PF15428">
    <property type="entry name" value="Imm26"/>
    <property type="match status" value="1"/>
</dbReference>
<dbReference type="EMBL" id="BAAAGE010000010">
    <property type="protein sequence ID" value="GAA0734245.1"/>
    <property type="molecule type" value="Genomic_DNA"/>
</dbReference>
<name>A0ABN1JAX0_9FLAO</name>
<evidence type="ECO:0000313" key="2">
    <source>
        <dbReference type="Proteomes" id="UP001501758"/>
    </source>
</evidence>
<organism evidence="1 2">
    <name type="scientific">Aquimarina litoralis</name>
    <dbReference type="NCBI Taxonomy" id="584605"/>
    <lineage>
        <taxon>Bacteria</taxon>
        <taxon>Pseudomonadati</taxon>
        <taxon>Bacteroidota</taxon>
        <taxon>Flavobacteriia</taxon>
        <taxon>Flavobacteriales</taxon>
        <taxon>Flavobacteriaceae</taxon>
        <taxon>Aquimarina</taxon>
    </lineage>
</organism>
<dbReference type="Proteomes" id="UP001501758">
    <property type="component" value="Unassembled WGS sequence"/>
</dbReference>
<gene>
    <name evidence="1" type="ORF">GCM10009430_49190</name>
</gene>
<keyword evidence="2" id="KW-1185">Reference proteome</keyword>
<sequence length="388" mass="46255">MKFELNNEQRKYLGLEIVPENWIKLQITEQVFIYFDGNTIKKKISVTDNLYWEIQLNEETENRTMLLPKTSRGKAKKLNYSSLDSRNGIGVYFNFDVSGITIGNYTTEQTYYSTFFENIKFNSINDLPIWLESFISKTTQQDFKDLEEFANKKRKRIKLKEGDFFTFKVDRRNYGFGRLIADIRKIRKEPNFKEKKNYGLAQLMTQPLVIKVYHIIENSKKVELEKLKSLKSLPSQYIMDNALFYGDYEVIGNLPLEDWEIEFPISYARSISHIDIKTVYLQYGRIYKETNRDKFYKYIEIPNPESKNDWDSLKFNPYRNESIGAGLNFNKSTLEKVIVKNSNEPYWNDKIYQRKDDLRNPKNKLIKKEIFEFFGLNSEKSYSENMKQ</sequence>
<reference evidence="1 2" key="1">
    <citation type="journal article" date="2019" name="Int. J. Syst. Evol. Microbiol.">
        <title>The Global Catalogue of Microorganisms (GCM) 10K type strain sequencing project: providing services to taxonomists for standard genome sequencing and annotation.</title>
        <authorList>
            <consortium name="The Broad Institute Genomics Platform"/>
            <consortium name="The Broad Institute Genome Sequencing Center for Infectious Disease"/>
            <person name="Wu L."/>
            <person name="Ma J."/>
        </authorList>
    </citation>
    <scope>NUCLEOTIDE SEQUENCE [LARGE SCALE GENOMIC DNA]</scope>
    <source>
        <strain evidence="1 2">JCM 15974</strain>
    </source>
</reference>
<dbReference type="InterPro" id="IPR029278">
    <property type="entry name" value="Imm26"/>
</dbReference>
<protein>
    <submittedName>
        <fullName evidence="1">Immunity 26/phosphotriesterase HocA family protein</fullName>
    </submittedName>
</protein>
<comment type="caution">
    <text evidence="1">The sequence shown here is derived from an EMBL/GenBank/DDBJ whole genome shotgun (WGS) entry which is preliminary data.</text>
</comment>
<proteinExistence type="predicted"/>
<evidence type="ECO:0000313" key="1">
    <source>
        <dbReference type="EMBL" id="GAA0734245.1"/>
    </source>
</evidence>
<dbReference type="RefSeq" id="WP_343914907.1">
    <property type="nucleotide sequence ID" value="NZ_BAAAGE010000010.1"/>
</dbReference>